<dbReference type="Pfam" id="PF00432">
    <property type="entry name" value="Prenyltrans"/>
    <property type="match status" value="1"/>
</dbReference>
<dbReference type="PANTHER" id="PTHR11774:SF6">
    <property type="entry name" value="PROTEIN FARNESYLTRANSFERASE SUBUNIT BETA"/>
    <property type="match status" value="1"/>
</dbReference>
<dbReference type="SUPFAM" id="SSF48239">
    <property type="entry name" value="Terpenoid cyclases/Protein prenyltransferases"/>
    <property type="match status" value="1"/>
</dbReference>
<reference evidence="11" key="1">
    <citation type="journal article" date="2020" name="Stud. Mycol.">
        <title>101 Dothideomycetes genomes: a test case for predicting lifestyles and emergence of pathogens.</title>
        <authorList>
            <person name="Haridas S."/>
            <person name="Albert R."/>
            <person name="Binder M."/>
            <person name="Bloem J."/>
            <person name="Labutti K."/>
            <person name="Salamov A."/>
            <person name="Andreopoulos B."/>
            <person name="Baker S."/>
            <person name="Barry K."/>
            <person name="Bills G."/>
            <person name="Bluhm B."/>
            <person name="Cannon C."/>
            <person name="Castanera R."/>
            <person name="Culley D."/>
            <person name="Daum C."/>
            <person name="Ezra D."/>
            <person name="Gonzalez J."/>
            <person name="Henrissat B."/>
            <person name="Kuo A."/>
            <person name="Liang C."/>
            <person name="Lipzen A."/>
            <person name="Lutzoni F."/>
            <person name="Magnuson J."/>
            <person name="Mondo S."/>
            <person name="Nolan M."/>
            <person name="Ohm R."/>
            <person name="Pangilinan J."/>
            <person name="Park H.-J."/>
            <person name="Ramirez L."/>
            <person name="Alfaro M."/>
            <person name="Sun H."/>
            <person name="Tritt A."/>
            <person name="Yoshinaga Y."/>
            <person name="Zwiers L.-H."/>
            <person name="Turgeon B."/>
            <person name="Goodwin S."/>
            <person name="Spatafora J."/>
            <person name="Crous P."/>
            <person name="Grigoriev I."/>
        </authorList>
    </citation>
    <scope>NUCLEOTIDE SEQUENCE</scope>
    <source>
        <strain evidence="11">CBS 480.64</strain>
    </source>
</reference>
<comment type="subunit">
    <text evidence="9">Heterodimer of an alpha and a beta subunit.</text>
</comment>
<dbReference type="PANTHER" id="PTHR11774">
    <property type="entry name" value="GERANYLGERANYL TRANSFERASE TYPE BETA SUBUNIT"/>
    <property type="match status" value="1"/>
</dbReference>
<comment type="function">
    <text evidence="9">Catalyzes the transfer of a farnesyl moiety from farnesyl diphosphate to a cysteine at the fourth position from the C-terminus of several proteins. The beta subunit is responsible for peptide-binding.</text>
</comment>
<comment type="similarity">
    <text evidence="1 9">Belongs to the protein prenyltransferase subunit beta family.</text>
</comment>
<dbReference type="GO" id="GO:0097354">
    <property type="term" value="P:prenylation"/>
    <property type="evidence" value="ECO:0007669"/>
    <property type="project" value="UniProtKB-UniRule"/>
</dbReference>
<dbReference type="Proteomes" id="UP000799421">
    <property type="component" value="Unassembled WGS sequence"/>
</dbReference>
<evidence type="ECO:0000256" key="9">
    <source>
        <dbReference type="RuleBase" id="RU365056"/>
    </source>
</evidence>
<accession>A0A6A7BQY1</accession>
<dbReference type="InterPro" id="IPR026872">
    <property type="entry name" value="FTB"/>
</dbReference>
<dbReference type="GO" id="GO:0004660">
    <property type="term" value="F:protein farnesyltransferase activity"/>
    <property type="evidence" value="ECO:0007669"/>
    <property type="project" value="UniProtKB-UniRule"/>
</dbReference>
<evidence type="ECO:0000256" key="7">
    <source>
        <dbReference type="ARBA" id="ARBA00022737"/>
    </source>
</evidence>
<keyword evidence="8 9" id="KW-0862">Zinc</keyword>
<evidence type="ECO:0000256" key="2">
    <source>
        <dbReference type="ARBA" id="ARBA00012702"/>
    </source>
</evidence>
<comment type="catalytic activity">
    <reaction evidence="9">
        <text>L-cysteinyl-[protein] + (2E,6E)-farnesyl diphosphate = S-(2E,6E)-farnesyl-L-cysteinyl-[protein] + diphosphate</text>
        <dbReference type="Rhea" id="RHEA:13345"/>
        <dbReference type="Rhea" id="RHEA-COMP:10131"/>
        <dbReference type="Rhea" id="RHEA-COMP:11535"/>
        <dbReference type="ChEBI" id="CHEBI:29950"/>
        <dbReference type="ChEBI" id="CHEBI:33019"/>
        <dbReference type="ChEBI" id="CHEBI:86019"/>
        <dbReference type="ChEBI" id="CHEBI:175763"/>
    </reaction>
</comment>
<evidence type="ECO:0000256" key="3">
    <source>
        <dbReference type="ARBA" id="ARBA00015798"/>
    </source>
</evidence>
<keyword evidence="5 9" id="KW-0808">Transferase</keyword>
<keyword evidence="4 9" id="KW-0637">Prenyltransferase</keyword>
<dbReference type="InterPro" id="IPR045089">
    <property type="entry name" value="PGGT1B-like"/>
</dbReference>
<evidence type="ECO:0000256" key="6">
    <source>
        <dbReference type="ARBA" id="ARBA00022723"/>
    </source>
</evidence>
<dbReference type="CDD" id="cd02893">
    <property type="entry name" value="FTase"/>
    <property type="match status" value="1"/>
</dbReference>
<proteinExistence type="inferred from homology"/>
<dbReference type="EMBL" id="MU006033">
    <property type="protein sequence ID" value="KAF2857653.1"/>
    <property type="molecule type" value="Genomic_DNA"/>
</dbReference>
<evidence type="ECO:0000256" key="5">
    <source>
        <dbReference type="ARBA" id="ARBA00022679"/>
    </source>
</evidence>
<evidence type="ECO:0000313" key="12">
    <source>
        <dbReference type="Proteomes" id="UP000799421"/>
    </source>
</evidence>
<sequence>MASSRSAGVEEQLSKIHIQGVYSEDEPPKIIPDYLQPQALSLFARQLSTMSSVSSLQTLSDCLPLLKNPIRTCNLNRYGIPHLRREEHIHYIHSLLGTLPSHFQMLDASRPWLLYWTLNALSTLGENISSYRERLQATLQPIQNPTGGFGGGFGQYSHVACTYAAVLTLASVHGLELIDRKATWEWLGTLKQSDGSFSVAQGAEKDIRGAYCAMTVIALLNLPLELPSSAPARSAGLTTFTDKLGEWIGKCQSYEGGLGAAPGNEPHGAYAFCGLATLCIYGPPHESINKVLDTRSLTRWLASMQTGEGGFAGRTNKLVDACYSHWVGGCWSLLSAAQEDSSNRVLWNRSALVRYLLCCCQSTRPKLGGMRDKPSANPDAYHTCYSLAGLSAAVNTCNFRVGGSDASGARNLPAAFQWTARGATDAELEELLLERQDAVECVHPVFVIPFHAVEYAGRSFVGMGV</sequence>
<evidence type="ECO:0000256" key="1">
    <source>
        <dbReference type="ARBA" id="ARBA00010497"/>
    </source>
</evidence>
<protein>
    <recommendedName>
        <fullName evidence="3 9">Protein farnesyltransferase subunit beta</fullName>
        <shortName evidence="9">FTase-beta</shortName>
        <ecNumber evidence="2 9">2.5.1.58</ecNumber>
    </recommendedName>
</protein>
<evidence type="ECO:0000259" key="10">
    <source>
        <dbReference type="Pfam" id="PF00432"/>
    </source>
</evidence>
<dbReference type="Gene3D" id="1.50.10.20">
    <property type="match status" value="1"/>
</dbReference>
<keyword evidence="7" id="KW-0677">Repeat</keyword>
<name>A0A6A7BQY1_9PEZI</name>
<evidence type="ECO:0000256" key="8">
    <source>
        <dbReference type="ARBA" id="ARBA00022833"/>
    </source>
</evidence>
<evidence type="ECO:0000313" key="11">
    <source>
        <dbReference type="EMBL" id="KAF2857653.1"/>
    </source>
</evidence>
<dbReference type="AlphaFoldDB" id="A0A6A7BQY1"/>
<keyword evidence="6 9" id="KW-0479">Metal-binding</keyword>
<evidence type="ECO:0000256" key="4">
    <source>
        <dbReference type="ARBA" id="ARBA00022602"/>
    </source>
</evidence>
<dbReference type="InterPro" id="IPR008930">
    <property type="entry name" value="Terpenoid_cyclase/PrenylTrfase"/>
</dbReference>
<keyword evidence="12" id="KW-1185">Reference proteome</keyword>
<dbReference type="OrthoDB" id="10261146at2759"/>
<gene>
    <name evidence="11" type="ORF">K470DRAFT_260595</name>
</gene>
<dbReference type="GO" id="GO:0008270">
    <property type="term" value="F:zinc ion binding"/>
    <property type="evidence" value="ECO:0007669"/>
    <property type="project" value="UniProtKB-UniRule"/>
</dbReference>
<dbReference type="EC" id="2.5.1.58" evidence="2 9"/>
<organism evidence="11 12">
    <name type="scientific">Piedraia hortae CBS 480.64</name>
    <dbReference type="NCBI Taxonomy" id="1314780"/>
    <lineage>
        <taxon>Eukaryota</taxon>
        <taxon>Fungi</taxon>
        <taxon>Dikarya</taxon>
        <taxon>Ascomycota</taxon>
        <taxon>Pezizomycotina</taxon>
        <taxon>Dothideomycetes</taxon>
        <taxon>Dothideomycetidae</taxon>
        <taxon>Capnodiales</taxon>
        <taxon>Piedraiaceae</taxon>
        <taxon>Piedraia</taxon>
    </lineage>
</organism>
<comment type="cofactor">
    <cofactor evidence="9">
        <name>Zn(2+)</name>
        <dbReference type="ChEBI" id="CHEBI:29105"/>
    </cofactor>
    <text evidence="9">Binds 1 zinc ion per subunit.</text>
</comment>
<feature type="domain" description="Prenyltransferase alpha-alpha toroid" evidence="10">
    <location>
        <begin position="83"/>
        <end position="446"/>
    </location>
</feature>
<dbReference type="GO" id="GO:0005965">
    <property type="term" value="C:protein farnesyltransferase complex"/>
    <property type="evidence" value="ECO:0007669"/>
    <property type="project" value="UniProtKB-UniRule"/>
</dbReference>
<dbReference type="InterPro" id="IPR001330">
    <property type="entry name" value="Prenyltrans"/>
</dbReference>